<reference evidence="2" key="3">
    <citation type="submission" date="2025-09" db="UniProtKB">
        <authorList>
            <consortium name="Ensembl"/>
        </authorList>
    </citation>
    <scope>IDENTIFICATION</scope>
</reference>
<evidence type="ECO:0000313" key="2">
    <source>
        <dbReference type="Ensembl" id="ENSSFOP00015057983.1"/>
    </source>
</evidence>
<dbReference type="PANTHER" id="PTHR11362:SF82">
    <property type="entry name" value="PHOSPHATIDYLETHANOLAMINE-BINDING PROTEIN 4"/>
    <property type="match status" value="1"/>
</dbReference>
<dbReference type="OrthoDB" id="2506647at2759"/>
<keyword evidence="3" id="KW-1185">Reference proteome</keyword>
<dbReference type="CTD" id="157310"/>
<reference evidence="2" key="2">
    <citation type="submission" date="2025-08" db="UniProtKB">
        <authorList>
            <consortium name="Ensembl"/>
        </authorList>
    </citation>
    <scope>IDENTIFICATION</scope>
</reference>
<evidence type="ECO:0000313" key="3">
    <source>
        <dbReference type="Proteomes" id="UP000694397"/>
    </source>
</evidence>
<organism evidence="2 3">
    <name type="scientific">Scleropages formosus</name>
    <name type="common">Asian bonytongue</name>
    <name type="synonym">Osteoglossum formosum</name>
    <dbReference type="NCBI Taxonomy" id="113540"/>
    <lineage>
        <taxon>Eukaryota</taxon>
        <taxon>Metazoa</taxon>
        <taxon>Chordata</taxon>
        <taxon>Craniata</taxon>
        <taxon>Vertebrata</taxon>
        <taxon>Euteleostomi</taxon>
        <taxon>Actinopterygii</taxon>
        <taxon>Neopterygii</taxon>
        <taxon>Teleostei</taxon>
        <taxon>Osteoglossocephala</taxon>
        <taxon>Osteoglossomorpha</taxon>
        <taxon>Osteoglossiformes</taxon>
        <taxon>Osteoglossidae</taxon>
        <taxon>Scleropages</taxon>
    </lineage>
</organism>
<dbReference type="Ensembl" id="ENSSFOT00015046160.1">
    <property type="protein sequence ID" value="ENSSFOP00015057983.1"/>
    <property type="gene ID" value="ENSSFOG00015030635.1"/>
</dbReference>
<gene>
    <name evidence="2" type="primary">PEBP4</name>
</gene>
<protein>
    <submittedName>
        <fullName evidence="2">Phosphatidylethanolamine binding protein 4</fullName>
    </submittedName>
</protein>
<evidence type="ECO:0000256" key="1">
    <source>
        <dbReference type="SAM" id="SignalP"/>
    </source>
</evidence>
<dbReference type="PANTHER" id="PTHR11362">
    <property type="entry name" value="PHOSPHATIDYLETHANOLAMINE-BINDING PROTEIN"/>
    <property type="match status" value="1"/>
</dbReference>
<dbReference type="Proteomes" id="UP000694397">
    <property type="component" value="Chromosome 12"/>
</dbReference>
<accession>A0A8C9U715</accession>
<dbReference type="InterPro" id="IPR035810">
    <property type="entry name" value="PEBP_euk"/>
</dbReference>
<dbReference type="AlphaFoldDB" id="A0A8C9U715"/>
<feature type="signal peptide" evidence="1">
    <location>
        <begin position="1"/>
        <end position="23"/>
    </location>
</feature>
<dbReference type="InterPro" id="IPR036610">
    <property type="entry name" value="PEBP-like_sf"/>
</dbReference>
<dbReference type="Gene3D" id="3.90.280.10">
    <property type="entry name" value="PEBP-like"/>
    <property type="match status" value="1"/>
</dbReference>
<dbReference type="GeneID" id="108929463"/>
<dbReference type="KEGG" id="sfm:108929463"/>
<dbReference type="GeneTree" id="ENSGT00940000162387"/>
<dbReference type="InterPro" id="IPR008914">
    <property type="entry name" value="PEBP"/>
</dbReference>
<proteinExistence type="predicted"/>
<reference evidence="2 3" key="1">
    <citation type="submission" date="2019-04" db="EMBL/GenBank/DDBJ databases">
        <authorList>
            <consortium name="Wellcome Sanger Institute Data Sharing"/>
        </authorList>
    </citation>
    <scope>NUCLEOTIDE SEQUENCE [LARGE SCALE GENOMIC DNA]</scope>
</reference>
<dbReference type="Pfam" id="PF01161">
    <property type="entry name" value="PBP"/>
    <property type="match status" value="1"/>
</dbReference>
<dbReference type="SUPFAM" id="SSF49777">
    <property type="entry name" value="PEBP-like"/>
    <property type="match status" value="1"/>
</dbReference>
<sequence length="203" mass="23062">MRLLGGLTLFMWAGVLNLRPACGKKTQQEVDTLSDSDAQFCHGGLHVIYPELEVDGCMVVPRTERLREKISVEWGAPRVRLERAEEAKKYTLMMVDPDAPSRNNPSRCHWRHWLMVDILGSDLQKGDIRGSVLSEYRRPTPPSNTGLHRYQFLLFKQQDDRAISLSEEEKSSFGDWDPQAFAQRFGLGSAVAAVQFLTRNAKD</sequence>
<feature type="chain" id="PRO_5034912041" evidence="1">
    <location>
        <begin position="24"/>
        <end position="203"/>
    </location>
</feature>
<keyword evidence="1" id="KW-0732">Signal</keyword>
<dbReference type="CDD" id="cd00866">
    <property type="entry name" value="PEBP_euk"/>
    <property type="match status" value="1"/>
</dbReference>
<name>A0A8C9U715_SCLFO</name>